<protein>
    <submittedName>
        <fullName evidence="3">Helix-turn-helix domain-containing protein</fullName>
    </submittedName>
</protein>
<proteinExistence type="predicted"/>
<dbReference type="EMBL" id="CP115174">
    <property type="protein sequence ID" value="WBO24295.1"/>
    <property type="molecule type" value="Genomic_DNA"/>
</dbReference>
<sequence>MDNRDDDAVARAERAREGSPFLSNAEAAHYIGLHWRTLETMRGKGHGPRFRRHGRFIRYHIDDLDNWSRDSGGTRAPKGGSDV</sequence>
<organism evidence="3 4">
    <name type="scientific">Sphingomonas abietis</name>
    <dbReference type="NCBI Taxonomy" id="3012344"/>
    <lineage>
        <taxon>Bacteria</taxon>
        <taxon>Pseudomonadati</taxon>
        <taxon>Pseudomonadota</taxon>
        <taxon>Alphaproteobacteria</taxon>
        <taxon>Sphingomonadales</taxon>
        <taxon>Sphingomonadaceae</taxon>
        <taxon>Sphingomonas</taxon>
    </lineage>
</organism>
<dbReference type="SUPFAM" id="SSF46955">
    <property type="entry name" value="Putative DNA-binding domain"/>
    <property type="match status" value="1"/>
</dbReference>
<accession>A0ABY7NS14</accession>
<evidence type="ECO:0000256" key="1">
    <source>
        <dbReference type="SAM" id="MobiDB-lite"/>
    </source>
</evidence>
<reference evidence="3 4" key="1">
    <citation type="submission" date="2022-12" db="EMBL/GenBank/DDBJ databases">
        <title>Sphingomonas abieness sp. nov., an endophytic bacterium isolated from Abies koreana.</title>
        <authorList>
            <person name="Jiang L."/>
            <person name="Lee J."/>
        </authorList>
    </citation>
    <scope>NUCLEOTIDE SEQUENCE [LARGE SCALE GENOMIC DNA]</scope>
    <source>
        <strain evidence="4">PAMB 00755</strain>
    </source>
</reference>
<feature type="compositionally biased region" description="Basic and acidic residues" evidence="1">
    <location>
        <begin position="1"/>
        <end position="17"/>
    </location>
</feature>
<evidence type="ECO:0000313" key="4">
    <source>
        <dbReference type="Proteomes" id="UP001210865"/>
    </source>
</evidence>
<dbReference type="InterPro" id="IPR009061">
    <property type="entry name" value="DNA-bd_dom_put_sf"/>
</dbReference>
<evidence type="ECO:0000259" key="2">
    <source>
        <dbReference type="Pfam" id="PF12728"/>
    </source>
</evidence>
<evidence type="ECO:0000313" key="3">
    <source>
        <dbReference type="EMBL" id="WBO24295.1"/>
    </source>
</evidence>
<gene>
    <name evidence="3" type="ORF">PBT88_09440</name>
</gene>
<dbReference type="Pfam" id="PF12728">
    <property type="entry name" value="HTH_17"/>
    <property type="match status" value="1"/>
</dbReference>
<keyword evidence="4" id="KW-1185">Reference proteome</keyword>
<dbReference type="InterPro" id="IPR041657">
    <property type="entry name" value="HTH_17"/>
</dbReference>
<feature type="region of interest" description="Disordered" evidence="1">
    <location>
        <begin position="1"/>
        <end position="20"/>
    </location>
</feature>
<name>A0ABY7NS14_9SPHN</name>
<dbReference type="Proteomes" id="UP001210865">
    <property type="component" value="Chromosome"/>
</dbReference>
<feature type="domain" description="Helix-turn-helix" evidence="2">
    <location>
        <begin position="21"/>
        <end position="67"/>
    </location>
</feature>